<dbReference type="AlphaFoldDB" id="A0A8J7S3H6"/>
<dbReference type="InterPro" id="IPR050251">
    <property type="entry name" value="HpcH-HpaI_aldolase"/>
</dbReference>
<dbReference type="PANTHER" id="PTHR30502:SF0">
    <property type="entry name" value="PHOSPHOENOLPYRUVATE CARBOXYLASE FAMILY PROTEIN"/>
    <property type="match status" value="1"/>
</dbReference>
<dbReference type="RefSeq" id="WP_210682464.1">
    <property type="nucleotide sequence ID" value="NZ_JAGMWN010000005.1"/>
</dbReference>
<evidence type="ECO:0000313" key="6">
    <source>
        <dbReference type="Proteomes" id="UP000672602"/>
    </source>
</evidence>
<gene>
    <name evidence="5" type="ORF">KAJ83_12815</name>
</gene>
<dbReference type="Proteomes" id="UP000672602">
    <property type="component" value="Unassembled WGS sequence"/>
</dbReference>
<dbReference type="Pfam" id="PF03328">
    <property type="entry name" value="HpcH_HpaI"/>
    <property type="match status" value="1"/>
</dbReference>
<dbReference type="PANTHER" id="PTHR30502">
    <property type="entry name" value="2-KETO-3-DEOXY-L-RHAMNONATE ALDOLASE"/>
    <property type="match status" value="1"/>
</dbReference>
<keyword evidence="3" id="KW-0456">Lyase</keyword>
<evidence type="ECO:0000256" key="3">
    <source>
        <dbReference type="ARBA" id="ARBA00023239"/>
    </source>
</evidence>
<proteinExistence type="inferred from homology"/>
<reference evidence="5" key="1">
    <citation type="submission" date="2021-04" db="EMBL/GenBank/DDBJ databases">
        <authorList>
            <person name="Zhang D.-C."/>
        </authorList>
    </citation>
    <scope>NUCLEOTIDE SEQUENCE</scope>
    <source>
        <strain evidence="5">CGMCC 1.15697</strain>
    </source>
</reference>
<name>A0A8J7S3H6_9PROT</name>
<sequence length="252" mass="26237">MHARALKKIWSDGGTAVGAMVMADSAMIAEAMAHAGFDFLIVDRQHGAMDEGTAVDMVRAIGGAGIVPIVRVPSNDAATIGRMLDCGAGGIIAPLTDTPEDARAIVAATRYPPDGKRSWGPVRAGLTGGPDYAARANEAVVASGMIETRDGYEALDEILTTPNLNALLVGPNDLGFSYGNLPKPMPDDPQVVRAIESIPARAAKAGAMPGIHCGDAAMANRMIALGYRWISLAVDLGYMVDGARDALGRLER</sequence>
<evidence type="ECO:0000256" key="2">
    <source>
        <dbReference type="ARBA" id="ARBA00022723"/>
    </source>
</evidence>
<comment type="caution">
    <text evidence="5">The sequence shown here is derived from an EMBL/GenBank/DDBJ whole genome shotgun (WGS) entry which is preliminary data.</text>
</comment>
<keyword evidence="6" id="KW-1185">Reference proteome</keyword>
<evidence type="ECO:0000259" key="4">
    <source>
        <dbReference type="Pfam" id="PF03328"/>
    </source>
</evidence>
<protein>
    <submittedName>
        <fullName evidence="5">2,4-dihydroxyhept-2-ene-1,7-dioic acid aldolase</fullName>
    </submittedName>
</protein>
<comment type="similarity">
    <text evidence="1">Belongs to the HpcH/HpaI aldolase family.</text>
</comment>
<accession>A0A8J7S3H6</accession>
<dbReference type="GO" id="GO:0005737">
    <property type="term" value="C:cytoplasm"/>
    <property type="evidence" value="ECO:0007669"/>
    <property type="project" value="TreeGrafter"/>
</dbReference>
<dbReference type="SUPFAM" id="SSF51621">
    <property type="entry name" value="Phosphoenolpyruvate/pyruvate domain"/>
    <property type="match status" value="1"/>
</dbReference>
<dbReference type="Gene3D" id="3.20.20.60">
    <property type="entry name" value="Phosphoenolpyruvate-binding domains"/>
    <property type="match status" value="1"/>
</dbReference>
<organism evidence="5 6">
    <name type="scientific">Marivibrio halodurans</name>
    <dbReference type="NCBI Taxonomy" id="2039722"/>
    <lineage>
        <taxon>Bacteria</taxon>
        <taxon>Pseudomonadati</taxon>
        <taxon>Pseudomonadota</taxon>
        <taxon>Alphaproteobacteria</taxon>
        <taxon>Rhodospirillales</taxon>
        <taxon>Rhodospirillaceae</taxon>
        <taxon>Marivibrio</taxon>
    </lineage>
</organism>
<dbReference type="InterPro" id="IPR040442">
    <property type="entry name" value="Pyrv_kinase-like_dom_sf"/>
</dbReference>
<dbReference type="GO" id="GO:0016832">
    <property type="term" value="F:aldehyde-lyase activity"/>
    <property type="evidence" value="ECO:0007669"/>
    <property type="project" value="TreeGrafter"/>
</dbReference>
<evidence type="ECO:0000313" key="5">
    <source>
        <dbReference type="EMBL" id="MBP5857893.1"/>
    </source>
</evidence>
<dbReference type="InterPro" id="IPR015813">
    <property type="entry name" value="Pyrv/PenolPyrv_kinase-like_dom"/>
</dbReference>
<evidence type="ECO:0000256" key="1">
    <source>
        <dbReference type="ARBA" id="ARBA00005568"/>
    </source>
</evidence>
<dbReference type="InterPro" id="IPR005000">
    <property type="entry name" value="Aldolase/citrate-lyase_domain"/>
</dbReference>
<keyword evidence="2" id="KW-0479">Metal-binding</keyword>
<feature type="domain" description="HpcH/HpaI aldolase/citrate lyase" evidence="4">
    <location>
        <begin position="21"/>
        <end position="239"/>
    </location>
</feature>
<dbReference type="GO" id="GO:0046872">
    <property type="term" value="F:metal ion binding"/>
    <property type="evidence" value="ECO:0007669"/>
    <property type="project" value="UniProtKB-KW"/>
</dbReference>
<dbReference type="EMBL" id="JAGMWN010000005">
    <property type="protein sequence ID" value="MBP5857893.1"/>
    <property type="molecule type" value="Genomic_DNA"/>
</dbReference>